<dbReference type="InterPro" id="IPR001849">
    <property type="entry name" value="PH_domain"/>
</dbReference>
<organism evidence="5 6">
    <name type="scientific">Acanthamoeba castellanii (strain ATCC 30010 / Neff)</name>
    <dbReference type="NCBI Taxonomy" id="1257118"/>
    <lineage>
        <taxon>Eukaryota</taxon>
        <taxon>Amoebozoa</taxon>
        <taxon>Discosea</taxon>
        <taxon>Longamoebia</taxon>
        <taxon>Centramoebida</taxon>
        <taxon>Acanthamoebidae</taxon>
        <taxon>Acanthamoeba</taxon>
    </lineage>
</organism>
<protein>
    <submittedName>
        <fullName evidence="5">PH domain containing protein</fullName>
    </submittedName>
</protein>
<accession>L8GQ63</accession>
<keyword evidence="6" id="KW-1185">Reference proteome</keyword>
<dbReference type="InterPro" id="IPR010569">
    <property type="entry name" value="Myotubularin-like_Pase_dom"/>
</dbReference>
<dbReference type="GO" id="GO:0016020">
    <property type="term" value="C:membrane"/>
    <property type="evidence" value="ECO:0007669"/>
    <property type="project" value="TreeGrafter"/>
</dbReference>
<proteinExistence type="inferred from homology"/>
<dbReference type="PANTHER" id="PTHR10807:SF128">
    <property type="entry name" value="PHOSPHATIDYLINOSITOL-3,5-BISPHOSPHATE 3-PHOSPHATASE"/>
    <property type="match status" value="1"/>
</dbReference>
<dbReference type="PROSITE" id="PS50003">
    <property type="entry name" value="PH_DOMAIN"/>
    <property type="match status" value="1"/>
</dbReference>
<dbReference type="AlphaFoldDB" id="L8GQ63"/>
<feature type="domain" description="Myotubularin phosphatase" evidence="4">
    <location>
        <begin position="314"/>
        <end position="367"/>
    </location>
</feature>
<dbReference type="Gene3D" id="2.30.29.30">
    <property type="entry name" value="Pleckstrin-homology domain (PH domain)/Phosphotyrosine-binding domain (PTB)"/>
    <property type="match status" value="1"/>
</dbReference>
<dbReference type="RefSeq" id="XP_004337055.1">
    <property type="nucleotide sequence ID" value="XM_004337007.1"/>
</dbReference>
<gene>
    <name evidence="5" type="ORF">ACA1_214000</name>
</gene>
<feature type="domain" description="PH" evidence="3">
    <location>
        <begin position="22"/>
        <end position="126"/>
    </location>
</feature>
<dbReference type="VEuPathDB" id="AmoebaDB:ACA1_214000"/>
<sequence length="367" mass="39890">MDASAAKEGGGDTRGGGWGAVEVVREGDLEKQSPGTLGKRWQTRHFTLTPTALVYAKKRKHDVVERGSIALDRVQDTRLVVVDGKKTAAKGRVLFEVVTEGRVYVMAARDERSAREWVDAIRDARAQLKASASPPSLSPPLSPTASSTSSSLSSPSSATKSSRFGRLRRKSASQGRDMSTSGAAPGAFAIPHSSGGDASGLIAGEQLLHGGGSTEPDVLVAHHALRDCRRGALWVTNYRLIFIAQVRHAEQDLPGFALKCKDFRSVSVFFLTAELHKAISAIFKQRLCPAKLSDLFAYKNKESFAAAPPVNASGFCVYDAAAEFKRQQTPDKQWRITRLNRDFRYPRFPNLFVVPAAITDGTHLNRV</sequence>
<dbReference type="InterPro" id="IPR030564">
    <property type="entry name" value="Myotubularin"/>
</dbReference>
<evidence type="ECO:0000259" key="4">
    <source>
        <dbReference type="PROSITE" id="PS51339"/>
    </source>
</evidence>
<dbReference type="Pfam" id="PF00169">
    <property type="entry name" value="PH"/>
    <property type="match status" value="1"/>
</dbReference>
<dbReference type="EMBL" id="KB008036">
    <property type="protein sequence ID" value="ELR15042.1"/>
    <property type="molecule type" value="Genomic_DNA"/>
</dbReference>
<feature type="compositionally biased region" description="Polar residues" evidence="2">
    <location>
        <begin position="172"/>
        <end position="182"/>
    </location>
</feature>
<dbReference type="GeneID" id="14915863"/>
<feature type="compositionally biased region" description="Low complexity" evidence="2">
    <location>
        <begin position="143"/>
        <end position="162"/>
    </location>
</feature>
<feature type="region of interest" description="Disordered" evidence="2">
    <location>
        <begin position="129"/>
        <end position="189"/>
    </location>
</feature>
<evidence type="ECO:0000313" key="6">
    <source>
        <dbReference type="Proteomes" id="UP000011083"/>
    </source>
</evidence>
<evidence type="ECO:0000256" key="1">
    <source>
        <dbReference type="ARBA" id="ARBA00007471"/>
    </source>
</evidence>
<reference evidence="5 6" key="1">
    <citation type="journal article" date="2013" name="Genome Biol.">
        <title>Genome of Acanthamoeba castellanii highlights extensive lateral gene transfer and early evolution of tyrosine kinase signaling.</title>
        <authorList>
            <person name="Clarke M."/>
            <person name="Lohan A.J."/>
            <person name="Liu B."/>
            <person name="Lagkouvardos I."/>
            <person name="Roy S."/>
            <person name="Zafar N."/>
            <person name="Bertelli C."/>
            <person name="Schilde C."/>
            <person name="Kianianmomeni A."/>
            <person name="Burglin T.R."/>
            <person name="Frech C."/>
            <person name="Turcotte B."/>
            <person name="Kopec K.O."/>
            <person name="Synnott J.M."/>
            <person name="Choo C."/>
            <person name="Paponov I."/>
            <person name="Finkler A."/>
            <person name="Soon Heng Tan C."/>
            <person name="Hutchins A.P."/>
            <person name="Weinmeier T."/>
            <person name="Rattei T."/>
            <person name="Chu J.S."/>
            <person name="Gimenez G."/>
            <person name="Irimia M."/>
            <person name="Rigden D.J."/>
            <person name="Fitzpatrick D.A."/>
            <person name="Lorenzo-Morales J."/>
            <person name="Bateman A."/>
            <person name="Chiu C.H."/>
            <person name="Tang P."/>
            <person name="Hegemann P."/>
            <person name="Fromm H."/>
            <person name="Raoult D."/>
            <person name="Greub G."/>
            <person name="Miranda-Saavedra D."/>
            <person name="Chen N."/>
            <person name="Nash P."/>
            <person name="Ginger M.L."/>
            <person name="Horn M."/>
            <person name="Schaap P."/>
            <person name="Caler L."/>
            <person name="Loftus B."/>
        </authorList>
    </citation>
    <scope>NUCLEOTIDE SEQUENCE [LARGE SCALE GENOMIC DNA]</scope>
    <source>
        <strain evidence="5 6">Neff</strain>
    </source>
</reference>
<dbReference type="GO" id="GO:0004438">
    <property type="term" value="F:phosphatidylinositol-3-phosphate phosphatase activity"/>
    <property type="evidence" value="ECO:0007669"/>
    <property type="project" value="TreeGrafter"/>
</dbReference>
<dbReference type="SUPFAM" id="SSF50729">
    <property type="entry name" value="PH domain-like"/>
    <property type="match status" value="2"/>
</dbReference>
<name>L8GQ63_ACACF</name>
<dbReference type="Pfam" id="PF06602">
    <property type="entry name" value="Myotub-related"/>
    <property type="match status" value="1"/>
</dbReference>
<dbReference type="GO" id="GO:0005737">
    <property type="term" value="C:cytoplasm"/>
    <property type="evidence" value="ECO:0007669"/>
    <property type="project" value="TreeGrafter"/>
</dbReference>
<evidence type="ECO:0000313" key="5">
    <source>
        <dbReference type="EMBL" id="ELR15042.1"/>
    </source>
</evidence>
<dbReference type="OrthoDB" id="5838449at2759"/>
<dbReference type="KEGG" id="acan:ACA1_214000"/>
<comment type="similarity">
    <text evidence="1">Belongs to the protein-tyrosine phosphatase family. Non-receptor class myotubularin subfamily.</text>
</comment>
<dbReference type="SMART" id="SM00233">
    <property type="entry name" value="PH"/>
    <property type="match status" value="1"/>
</dbReference>
<dbReference type="PANTHER" id="PTHR10807">
    <property type="entry name" value="MYOTUBULARIN-RELATED"/>
    <property type="match status" value="1"/>
</dbReference>
<evidence type="ECO:0000259" key="3">
    <source>
        <dbReference type="PROSITE" id="PS50003"/>
    </source>
</evidence>
<evidence type="ECO:0000256" key="2">
    <source>
        <dbReference type="SAM" id="MobiDB-lite"/>
    </source>
</evidence>
<dbReference type="GO" id="GO:0046856">
    <property type="term" value="P:phosphatidylinositol dephosphorylation"/>
    <property type="evidence" value="ECO:0007669"/>
    <property type="project" value="TreeGrafter"/>
</dbReference>
<dbReference type="PROSITE" id="PS51339">
    <property type="entry name" value="PPASE_MYOTUBULARIN"/>
    <property type="match status" value="1"/>
</dbReference>
<dbReference type="Proteomes" id="UP000011083">
    <property type="component" value="Unassembled WGS sequence"/>
</dbReference>
<dbReference type="InterPro" id="IPR011993">
    <property type="entry name" value="PH-like_dom_sf"/>
</dbReference>